<dbReference type="InterPro" id="IPR015422">
    <property type="entry name" value="PyrdxlP-dep_Trfase_small"/>
</dbReference>
<dbReference type="Gene3D" id="3.90.1150.10">
    <property type="entry name" value="Aspartate Aminotransferase, domain 1"/>
    <property type="match status" value="1"/>
</dbReference>
<accession>A0ABX7FK97</accession>
<keyword evidence="3" id="KW-0479">Metal-binding</keyword>
<evidence type="ECO:0000313" key="9">
    <source>
        <dbReference type="EMBL" id="QRG66102.1"/>
    </source>
</evidence>
<reference evidence="9 10" key="1">
    <citation type="submission" date="2021-01" db="EMBL/GenBank/DDBJ databases">
        <title>Identification of strong promoters based on the transcriptome of Brevibacillus choshinensis.</title>
        <authorList>
            <person name="Yao D."/>
            <person name="Zhang K."/>
            <person name="Wu J."/>
        </authorList>
    </citation>
    <scope>NUCLEOTIDE SEQUENCE [LARGE SCALE GENOMIC DNA]</scope>
    <source>
        <strain evidence="9 10">HPD31-SP3</strain>
    </source>
</reference>
<dbReference type="Gene3D" id="1.10.260.50">
    <property type="match status" value="1"/>
</dbReference>
<dbReference type="Gene3D" id="3.40.640.10">
    <property type="entry name" value="Type I PLP-dependent aspartate aminotransferase-like (Major domain)"/>
    <property type="match status" value="1"/>
</dbReference>
<dbReference type="InterPro" id="IPR015424">
    <property type="entry name" value="PyrdxlP-dep_Trfase"/>
</dbReference>
<dbReference type="PANTHER" id="PTHR11601:SF50">
    <property type="entry name" value="CYSTEINE DESULFURASE ISCS 2-RELATED"/>
    <property type="match status" value="1"/>
</dbReference>
<evidence type="ECO:0000256" key="1">
    <source>
        <dbReference type="ARBA" id="ARBA00001933"/>
    </source>
</evidence>
<dbReference type="InterPro" id="IPR000192">
    <property type="entry name" value="Aminotrans_V_dom"/>
</dbReference>
<name>A0ABX7FK97_BRECH</name>
<sequence length="386" mass="41958">MIYLDNSATTRPHPQVVETMRRAMESYYGNPSSLHQMGVEAEAVLKQAREVAAKFLGCKAGEIIFTSGGTESNNTAIKGVAFQYQNRGKHIITTQVEHPAVYDVCKQLESLGFTTTFLPVDREGRVSLENVKKAMRPDTILVSIMHVNNELGTIQPIEEIGQWLKQFPKVLFHVDAVQAVGKVPLRLKDSGIDLLSVSAHKFYGPRGVGILYKREGLIIHPLMMGGGQEGGVRSGTENLPAIAGMAKAVRLLEETGSVESIRLKALLNHLREGISAIEGCIINTPANGAAPHIMNISVPGVKAEVLLHALEERGFLVSTKSACSSKANEPSRVLTSVGIERDCALSSLRISLGRENTKEDISQFLAALEACVNSLRKQMKPKSVTR</sequence>
<keyword evidence="4" id="KW-0663">Pyridoxal phosphate</keyword>
<dbReference type="Proteomes" id="UP000596248">
    <property type="component" value="Chromosome"/>
</dbReference>
<feature type="domain" description="Aminotransferase class V" evidence="8">
    <location>
        <begin position="2"/>
        <end position="364"/>
    </location>
</feature>
<comment type="cofactor">
    <cofactor evidence="1 7">
        <name>pyridoxal 5'-phosphate</name>
        <dbReference type="ChEBI" id="CHEBI:597326"/>
    </cofactor>
</comment>
<dbReference type="RefSeq" id="WP_203353169.1">
    <property type="nucleotide sequence ID" value="NZ_CP069127.1"/>
</dbReference>
<dbReference type="Pfam" id="PF00266">
    <property type="entry name" value="Aminotran_5"/>
    <property type="match status" value="1"/>
</dbReference>
<evidence type="ECO:0000313" key="10">
    <source>
        <dbReference type="Proteomes" id="UP000596248"/>
    </source>
</evidence>
<dbReference type="EMBL" id="CP069127">
    <property type="protein sequence ID" value="QRG66102.1"/>
    <property type="molecule type" value="Genomic_DNA"/>
</dbReference>
<dbReference type="SUPFAM" id="SSF53383">
    <property type="entry name" value="PLP-dependent transferases"/>
    <property type="match status" value="1"/>
</dbReference>
<evidence type="ECO:0000256" key="6">
    <source>
        <dbReference type="ARBA" id="ARBA00023014"/>
    </source>
</evidence>
<evidence type="ECO:0000256" key="3">
    <source>
        <dbReference type="ARBA" id="ARBA00022723"/>
    </source>
</evidence>
<dbReference type="InterPro" id="IPR016454">
    <property type="entry name" value="Cysteine_dSase"/>
</dbReference>
<dbReference type="NCBIfam" id="NF002806">
    <property type="entry name" value="PRK02948.1"/>
    <property type="match status" value="1"/>
</dbReference>
<keyword evidence="5" id="KW-0408">Iron</keyword>
<keyword evidence="6" id="KW-0411">Iron-sulfur</keyword>
<evidence type="ECO:0000259" key="8">
    <source>
        <dbReference type="Pfam" id="PF00266"/>
    </source>
</evidence>
<dbReference type="PANTHER" id="PTHR11601">
    <property type="entry name" value="CYSTEINE DESULFURYLASE FAMILY MEMBER"/>
    <property type="match status" value="1"/>
</dbReference>
<protein>
    <submittedName>
        <fullName evidence="9">Cysteine desulfurase</fullName>
    </submittedName>
</protein>
<gene>
    <name evidence="9" type="ORF">JNE38_21445</name>
</gene>
<evidence type="ECO:0000256" key="2">
    <source>
        <dbReference type="ARBA" id="ARBA00006490"/>
    </source>
</evidence>
<evidence type="ECO:0000256" key="7">
    <source>
        <dbReference type="RuleBase" id="RU004504"/>
    </source>
</evidence>
<evidence type="ECO:0000256" key="5">
    <source>
        <dbReference type="ARBA" id="ARBA00023004"/>
    </source>
</evidence>
<dbReference type="InterPro" id="IPR020578">
    <property type="entry name" value="Aminotrans_V_PyrdxlP_BS"/>
</dbReference>
<organism evidence="9 10">
    <name type="scientific">Brevibacillus choshinensis</name>
    <dbReference type="NCBI Taxonomy" id="54911"/>
    <lineage>
        <taxon>Bacteria</taxon>
        <taxon>Bacillati</taxon>
        <taxon>Bacillota</taxon>
        <taxon>Bacilli</taxon>
        <taxon>Bacillales</taxon>
        <taxon>Paenibacillaceae</taxon>
        <taxon>Brevibacillus</taxon>
    </lineage>
</organism>
<proteinExistence type="inferred from homology"/>
<dbReference type="PIRSF" id="PIRSF005572">
    <property type="entry name" value="NifS"/>
    <property type="match status" value="1"/>
</dbReference>
<keyword evidence="10" id="KW-1185">Reference proteome</keyword>
<dbReference type="PROSITE" id="PS00595">
    <property type="entry name" value="AA_TRANSFER_CLASS_5"/>
    <property type="match status" value="1"/>
</dbReference>
<dbReference type="InterPro" id="IPR015421">
    <property type="entry name" value="PyrdxlP-dep_Trfase_major"/>
</dbReference>
<evidence type="ECO:0000256" key="4">
    <source>
        <dbReference type="ARBA" id="ARBA00022898"/>
    </source>
</evidence>
<comment type="similarity">
    <text evidence="2">Belongs to the class-V pyridoxal-phosphate-dependent aminotransferase family. NifS/IscS subfamily.</text>
</comment>